<gene>
    <name evidence="2" type="ORF">Mal4_30880</name>
</gene>
<dbReference type="SUPFAM" id="SSF51230">
    <property type="entry name" value="Single hybrid motif"/>
    <property type="match status" value="1"/>
</dbReference>
<keyword evidence="3" id="KW-1185">Reference proteome</keyword>
<dbReference type="Pfam" id="PF00364">
    <property type="entry name" value="Biotin_lipoyl"/>
    <property type="match status" value="1"/>
</dbReference>
<name>A0A517Z8F5_9PLAN</name>
<dbReference type="OrthoDB" id="288952at2"/>
<evidence type="ECO:0000313" key="3">
    <source>
        <dbReference type="Proteomes" id="UP000320496"/>
    </source>
</evidence>
<protein>
    <submittedName>
        <fullName evidence="2">Branched-chain alpha-keto acid dehydrogenase subunit E2</fullName>
    </submittedName>
</protein>
<proteinExistence type="predicted"/>
<organism evidence="2 3">
    <name type="scientific">Maioricimonas rarisocia</name>
    <dbReference type="NCBI Taxonomy" id="2528026"/>
    <lineage>
        <taxon>Bacteria</taxon>
        <taxon>Pseudomonadati</taxon>
        <taxon>Planctomycetota</taxon>
        <taxon>Planctomycetia</taxon>
        <taxon>Planctomycetales</taxon>
        <taxon>Planctomycetaceae</taxon>
        <taxon>Maioricimonas</taxon>
    </lineage>
</organism>
<sequence length="98" mass="10522">MPAKWPAFLAVSKPERKTVDLPDLGAGDVPVRLVQWLVEPGAPLAVGERMAEVVVGGVLFHVESQISGMILEHLVERDALLSAGQPLCVVEPDEDAEE</sequence>
<dbReference type="CDD" id="cd06849">
    <property type="entry name" value="lipoyl_domain"/>
    <property type="match status" value="1"/>
</dbReference>
<dbReference type="KEGG" id="mri:Mal4_30880"/>
<accession>A0A517Z8F5</accession>
<dbReference type="Gene3D" id="2.40.50.100">
    <property type="match status" value="1"/>
</dbReference>
<dbReference type="AlphaFoldDB" id="A0A517Z8F5"/>
<dbReference type="EMBL" id="CP036275">
    <property type="protein sequence ID" value="QDU38758.1"/>
    <property type="molecule type" value="Genomic_DNA"/>
</dbReference>
<evidence type="ECO:0000259" key="1">
    <source>
        <dbReference type="Pfam" id="PF00364"/>
    </source>
</evidence>
<evidence type="ECO:0000313" key="2">
    <source>
        <dbReference type="EMBL" id="QDU38758.1"/>
    </source>
</evidence>
<dbReference type="Proteomes" id="UP000320496">
    <property type="component" value="Chromosome"/>
</dbReference>
<feature type="domain" description="Lipoyl-binding" evidence="1">
    <location>
        <begin position="18"/>
        <end position="89"/>
    </location>
</feature>
<reference evidence="2 3" key="1">
    <citation type="submission" date="2019-02" db="EMBL/GenBank/DDBJ databases">
        <title>Deep-cultivation of Planctomycetes and their phenomic and genomic characterization uncovers novel biology.</title>
        <authorList>
            <person name="Wiegand S."/>
            <person name="Jogler M."/>
            <person name="Boedeker C."/>
            <person name="Pinto D."/>
            <person name="Vollmers J."/>
            <person name="Rivas-Marin E."/>
            <person name="Kohn T."/>
            <person name="Peeters S.H."/>
            <person name="Heuer A."/>
            <person name="Rast P."/>
            <person name="Oberbeckmann S."/>
            <person name="Bunk B."/>
            <person name="Jeske O."/>
            <person name="Meyerdierks A."/>
            <person name="Storesund J.E."/>
            <person name="Kallscheuer N."/>
            <person name="Luecker S."/>
            <person name="Lage O.M."/>
            <person name="Pohl T."/>
            <person name="Merkel B.J."/>
            <person name="Hornburger P."/>
            <person name="Mueller R.-W."/>
            <person name="Bruemmer F."/>
            <person name="Labrenz M."/>
            <person name="Spormann A.M."/>
            <person name="Op den Camp H."/>
            <person name="Overmann J."/>
            <person name="Amann R."/>
            <person name="Jetten M.S.M."/>
            <person name="Mascher T."/>
            <person name="Medema M.H."/>
            <person name="Devos D.P."/>
            <person name="Kaster A.-K."/>
            <person name="Ovreas L."/>
            <person name="Rohde M."/>
            <person name="Galperin M.Y."/>
            <person name="Jogler C."/>
        </authorList>
    </citation>
    <scope>NUCLEOTIDE SEQUENCE [LARGE SCALE GENOMIC DNA]</scope>
    <source>
        <strain evidence="2 3">Mal4</strain>
    </source>
</reference>
<dbReference type="InterPro" id="IPR000089">
    <property type="entry name" value="Biotin_lipoyl"/>
</dbReference>
<dbReference type="InterPro" id="IPR011053">
    <property type="entry name" value="Single_hybrid_motif"/>
</dbReference>